<feature type="compositionally biased region" description="Basic and acidic residues" evidence="1">
    <location>
        <begin position="442"/>
        <end position="453"/>
    </location>
</feature>
<keyword evidence="3" id="KW-1185">Reference proteome</keyword>
<dbReference type="AlphaFoldDB" id="A0A9R1TZ07"/>
<accession>A0A9R1TZ07</accession>
<feature type="signal peptide" evidence="2">
    <location>
        <begin position="1"/>
        <end position="17"/>
    </location>
</feature>
<keyword evidence="2" id="KW-0732">Signal</keyword>
<proteinExistence type="predicted"/>
<dbReference type="KEGG" id="fas:105265453"/>
<feature type="region of interest" description="Disordered" evidence="1">
    <location>
        <begin position="342"/>
        <end position="362"/>
    </location>
</feature>
<evidence type="ECO:0000256" key="2">
    <source>
        <dbReference type="SAM" id="SignalP"/>
    </source>
</evidence>
<evidence type="ECO:0000313" key="4">
    <source>
        <dbReference type="RefSeq" id="XP_011301231.1"/>
    </source>
</evidence>
<dbReference type="Proteomes" id="UP000694866">
    <property type="component" value="Unplaced"/>
</dbReference>
<name>A0A9R1TZ07_9HYME</name>
<evidence type="ECO:0000256" key="1">
    <source>
        <dbReference type="SAM" id="MobiDB-lite"/>
    </source>
</evidence>
<dbReference type="RefSeq" id="XP_011301231.1">
    <property type="nucleotide sequence ID" value="XM_011302929.1"/>
</dbReference>
<protein>
    <submittedName>
        <fullName evidence="4">Uncharacterized protein</fullName>
    </submittedName>
</protein>
<feature type="region of interest" description="Disordered" evidence="1">
    <location>
        <begin position="442"/>
        <end position="474"/>
    </location>
</feature>
<sequence>MILKLLLSAVICTAVYADILSANDAKTCEELCSSCQGTASIIDGYCECYVPDGNTKGDCVMRIKRQADELGLDLMDCEPASGDRPARCNLRSHMVRTNDVDRVARYFMRGGAIAGHPILGSPQCDTDNVVGAPNPQIQKQPETPRLEMMVGAPSPCQSSEPQLSSSPSYEAYYQMPDSIVGAPMLSTPYNNMPHLLYKPSRVAPFLQRSVVLPHLSAGAQLRLNPYYSRFHYPLLSHLRHPLLRAPYLGDSAVNIVGAVPENYASPDQMLAERPETLAAAPPIVQPGYVHSSTPRVEVPMSNDMTMFLHEILMHQNAILEAIQQRLHKAGENVGASRMLSASMEPNLGAPPPKPPNCHCPGQNKHQMPMVGAPRKPDCKQRAPRMSPAMETLVEGIDKIENIENNENIENIANMGNIEQQQLEKMAIVENEQMANNEAFKTEVTTEKPQKEARSIANGRKRKRELKKILESKAA</sequence>
<organism evidence="3 4">
    <name type="scientific">Fopius arisanus</name>
    <dbReference type="NCBI Taxonomy" id="64838"/>
    <lineage>
        <taxon>Eukaryota</taxon>
        <taxon>Metazoa</taxon>
        <taxon>Ecdysozoa</taxon>
        <taxon>Arthropoda</taxon>
        <taxon>Hexapoda</taxon>
        <taxon>Insecta</taxon>
        <taxon>Pterygota</taxon>
        <taxon>Neoptera</taxon>
        <taxon>Endopterygota</taxon>
        <taxon>Hymenoptera</taxon>
        <taxon>Apocrita</taxon>
        <taxon>Ichneumonoidea</taxon>
        <taxon>Braconidae</taxon>
        <taxon>Opiinae</taxon>
        <taxon>Fopius</taxon>
    </lineage>
</organism>
<feature type="compositionally biased region" description="Pro residues" evidence="1">
    <location>
        <begin position="348"/>
        <end position="357"/>
    </location>
</feature>
<gene>
    <name evidence="4" type="primary">LOC105265453</name>
</gene>
<dbReference type="OrthoDB" id="7685518at2759"/>
<reference evidence="4" key="1">
    <citation type="submission" date="2025-08" db="UniProtKB">
        <authorList>
            <consortium name="RefSeq"/>
        </authorList>
    </citation>
    <scope>IDENTIFICATION</scope>
    <source>
        <strain evidence="4">USDA-PBARC FA_bdor</strain>
        <tissue evidence="4">Whole organism</tissue>
    </source>
</reference>
<feature type="chain" id="PRO_5040330723" evidence="2">
    <location>
        <begin position="18"/>
        <end position="474"/>
    </location>
</feature>
<dbReference type="GeneID" id="105265453"/>
<evidence type="ECO:0000313" key="3">
    <source>
        <dbReference type="Proteomes" id="UP000694866"/>
    </source>
</evidence>